<keyword evidence="2" id="KW-1185">Reference proteome</keyword>
<dbReference type="AlphaFoldDB" id="A0A841T8C2"/>
<accession>A0A841T8C2</accession>
<organism evidence="1 2">
    <name type="scientific">Cohnella lubricantis</name>
    <dbReference type="NCBI Taxonomy" id="2163172"/>
    <lineage>
        <taxon>Bacteria</taxon>
        <taxon>Bacillati</taxon>
        <taxon>Bacillota</taxon>
        <taxon>Bacilli</taxon>
        <taxon>Bacillales</taxon>
        <taxon>Paenibacillaceae</taxon>
        <taxon>Cohnella</taxon>
    </lineage>
</organism>
<proteinExistence type="predicted"/>
<dbReference type="Proteomes" id="UP000574133">
    <property type="component" value="Unassembled WGS sequence"/>
</dbReference>
<evidence type="ECO:0000313" key="2">
    <source>
        <dbReference type="Proteomes" id="UP000574133"/>
    </source>
</evidence>
<name>A0A841T8C2_9BACL</name>
<protein>
    <recommendedName>
        <fullName evidence="3">WYL domain-containing protein</fullName>
    </recommendedName>
</protein>
<gene>
    <name evidence="1" type="ORF">H4Q31_07560</name>
</gene>
<reference evidence="1 2" key="1">
    <citation type="submission" date="2020-08" db="EMBL/GenBank/DDBJ databases">
        <title>Cohnella phylogeny.</title>
        <authorList>
            <person name="Dunlap C."/>
        </authorList>
    </citation>
    <scope>NUCLEOTIDE SEQUENCE [LARGE SCALE GENOMIC DNA]</scope>
    <source>
        <strain evidence="1 2">DSM 103658</strain>
    </source>
</reference>
<dbReference type="RefSeq" id="WP_185178468.1">
    <property type="nucleotide sequence ID" value="NZ_CBCSEP010000004.1"/>
</dbReference>
<dbReference type="EMBL" id="JACJVN010000028">
    <property type="protein sequence ID" value="MBB6677182.1"/>
    <property type="molecule type" value="Genomic_DNA"/>
</dbReference>
<evidence type="ECO:0008006" key="3">
    <source>
        <dbReference type="Google" id="ProtNLM"/>
    </source>
</evidence>
<sequence length="66" mass="7545">MSMDKYIGRMVVIVYVDKNGSFSKRTIRVLGIRSGTVRAYDADKRQPRSFELSRILAVQLVTRHAS</sequence>
<evidence type="ECO:0000313" key="1">
    <source>
        <dbReference type="EMBL" id="MBB6677182.1"/>
    </source>
</evidence>
<comment type="caution">
    <text evidence="1">The sequence shown here is derived from an EMBL/GenBank/DDBJ whole genome shotgun (WGS) entry which is preliminary data.</text>
</comment>